<evidence type="ECO:0000313" key="1">
    <source>
        <dbReference type="EMBL" id="KAK7469845.1"/>
    </source>
</evidence>
<dbReference type="Proteomes" id="UP001519460">
    <property type="component" value="Unassembled WGS sequence"/>
</dbReference>
<sequence>MLSGQYSRNPFDLCPQRLLSEQDVDHEKTVSLRSAVRVQSALGGQGFTKCNCNSIKNCQTNRKCFKAKLYCNSRCHGSLTCANKDLRVL</sequence>
<reference evidence="1 2" key="1">
    <citation type="journal article" date="2023" name="Sci. Data">
        <title>Genome assembly of the Korean intertidal mud-creeper Batillaria attramentaria.</title>
        <authorList>
            <person name="Patra A.K."/>
            <person name="Ho P.T."/>
            <person name="Jun S."/>
            <person name="Lee S.J."/>
            <person name="Kim Y."/>
            <person name="Won Y.J."/>
        </authorList>
    </citation>
    <scope>NUCLEOTIDE SEQUENCE [LARGE SCALE GENOMIC DNA]</scope>
    <source>
        <strain evidence="1">Wonlab-2016</strain>
    </source>
</reference>
<accession>A0ABD0JCT8</accession>
<keyword evidence="2" id="KW-1185">Reference proteome</keyword>
<name>A0ABD0JCT8_9CAEN</name>
<organism evidence="1 2">
    <name type="scientific">Batillaria attramentaria</name>
    <dbReference type="NCBI Taxonomy" id="370345"/>
    <lineage>
        <taxon>Eukaryota</taxon>
        <taxon>Metazoa</taxon>
        <taxon>Spiralia</taxon>
        <taxon>Lophotrochozoa</taxon>
        <taxon>Mollusca</taxon>
        <taxon>Gastropoda</taxon>
        <taxon>Caenogastropoda</taxon>
        <taxon>Sorbeoconcha</taxon>
        <taxon>Cerithioidea</taxon>
        <taxon>Batillariidae</taxon>
        <taxon>Batillaria</taxon>
    </lineage>
</organism>
<comment type="caution">
    <text evidence="1">The sequence shown here is derived from an EMBL/GenBank/DDBJ whole genome shotgun (WGS) entry which is preliminary data.</text>
</comment>
<evidence type="ECO:0000313" key="2">
    <source>
        <dbReference type="Proteomes" id="UP001519460"/>
    </source>
</evidence>
<proteinExistence type="predicted"/>
<gene>
    <name evidence="1" type="ORF">BaRGS_00036123</name>
</gene>
<protein>
    <submittedName>
        <fullName evidence="1">Uncharacterized protein</fullName>
    </submittedName>
</protein>
<dbReference type="EMBL" id="JACVVK020000501">
    <property type="protein sequence ID" value="KAK7469845.1"/>
    <property type="molecule type" value="Genomic_DNA"/>
</dbReference>
<dbReference type="AlphaFoldDB" id="A0ABD0JCT8"/>